<dbReference type="EMBL" id="SBAP01000010">
    <property type="protein sequence ID" value="RXZ70013.1"/>
    <property type="molecule type" value="Genomic_DNA"/>
</dbReference>
<keyword evidence="1" id="KW-0802">TPR repeat</keyword>
<dbReference type="Pfam" id="PF12895">
    <property type="entry name" value="ANAPC3"/>
    <property type="match status" value="1"/>
</dbReference>
<comment type="caution">
    <text evidence="2">The sequence shown here is derived from an EMBL/GenBank/DDBJ whole genome shotgun (WGS) entry which is preliminary data.</text>
</comment>
<feature type="repeat" description="TPR" evidence="1">
    <location>
        <begin position="72"/>
        <end position="105"/>
    </location>
</feature>
<dbReference type="AlphaFoldDB" id="A0A4Q2L0Y3"/>
<name>A0A4Q2L0Y3_9FUSO</name>
<dbReference type="Proteomes" id="UP000289216">
    <property type="component" value="Unassembled WGS sequence"/>
</dbReference>
<dbReference type="SUPFAM" id="SSF48452">
    <property type="entry name" value="TPR-like"/>
    <property type="match status" value="1"/>
</dbReference>
<dbReference type="Gene3D" id="1.25.40.10">
    <property type="entry name" value="Tetratricopeptide repeat domain"/>
    <property type="match status" value="1"/>
</dbReference>
<dbReference type="Pfam" id="PF13181">
    <property type="entry name" value="TPR_8"/>
    <property type="match status" value="1"/>
</dbReference>
<dbReference type="InterPro" id="IPR011990">
    <property type="entry name" value="TPR-like_helical_dom_sf"/>
</dbReference>
<proteinExistence type="predicted"/>
<protein>
    <submittedName>
        <fullName evidence="2">Tetratricopeptide repeat protein</fullName>
    </submittedName>
</protein>
<evidence type="ECO:0000313" key="2">
    <source>
        <dbReference type="EMBL" id="RXZ70013.1"/>
    </source>
</evidence>
<sequence length="190" mass="22385">MLNTDLLKVKFLSKYTEQALEDYEADLRMKLLVGKNTISSMAKLASLCFFKKEYDMAVYFFEKLMKLDATNGNWPGFLAYVYYEQEKYKKAIPYFEKSVDLSPNSPFIYFLLGNSYSRLGKIKEATWCYELAIFLDFDIYGAHVDFAKKYEKMGQNEKALEEYVLAYEIDPRDRKIRKKIDALSKETGRR</sequence>
<organism evidence="2 3">
    <name type="scientific">Fusobacterium necrophorum</name>
    <dbReference type="NCBI Taxonomy" id="859"/>
    <lineage>
        <taxon>Bacteria</taxon>
        <taxon>Fusobacteriati</taxon>
        <taxon>Fusobacteriota</taxon>
        <taxon>Fusobacteriia</taxon>
        <taxon>Fusobacteriales</taxon>
        <taxon>Fusobacteriaceae</taxon>
        <taxon>Fusobacterium</taxon>
    </lineage>
</organism>
<evidence type="ECO:0000256" key="1">
    <source>
        <dbReference type="PROSITE-ProRule" id="PRU00339"/>
    </source>
</evidence>
<evidence type="ECO:0000313" key="3">
    <source>
        <dbReference type="Proteomes" id="UP000289216"/>
    </source>
</evidence>
<dbReference type="InterPro" id="IPR019734">
    <property type="entry name" value="TPR_rpt"/>
</dbReference>
<dbReference type="RefSeq" id="WP_129490907.1">
    <property type="nucleotide sequence ID" value="NZ_SBAP01000010.1"/>
</dbReference>
<reference evidence="2 3" key="1">
    <citation type="submission" date="2019-01" db="EMBL/GenBank/DDBJ databases">
        <title>Fusobacterium necrophorum Isolated From the Uterus of Dairy Cows.</title>
        <authorList>
            <person name="Francis A.M."/>
        </authorList>
    </citation>
    <scope>NUCLEOTIDE SEQUENCE [LARGE SCALE GENOMIC DNA]</scope>
    <source>
        <strain evidence="2 3">KG35</strain>
    </source>
</reference>
<dbReference type="PROSITE" id="PS50005">
    <property type="entry name" value="TPR"/>
    <property type="match status" value="2"/>
</dbReference>
<gene>
    <name evidence="2" type="ORF">EPT53_04805</name>
</gene>
<accession>A0A4Q2L0Y3</accession>
<dbReference type="SMART" id="SM00028">
    <property type="entry name" value="TPR"/>
    <property type="match status" value="4"/>
</dbReference>
<dbReference type="PANTHER" id="PTHR12558:SF13">
    <property type="entry name" value="CELL DIVISION CYCLE PROTEIN 27 HOMOLOG"/>
    <property type="match status" value="1"/>
</dbReference>
<feature type="repeat" description="TPR" evidence="1">
    <location>
        <begin position="140"/>
        <end position="173"/>
    </location>
</feature>
<dbReference type="PANTHER" id="PTHR12558">
    <property type="entry name" value="CELL DIVISION CYCLE 16,23,27"/>
    <property type="match status" value="1"/>
</dbReference>